<dbReference type="InterPro" id="IPR019183">
    <property type="entry name" value="NAA25_NatB_aux_su"/>
</dbReference>
<evidence type="ECO:0000313" key="2">
    <source>
        <dbReference type="EMBL" id="KAJ2752310.1"/>
    </source>
</evidence>
<dbReference type="OrthoDB" id="1874341at2759"/>
<sequence>MGHGDMRQGLKECDKLLRKHSTHQSALSLKAYALARLGEVDEAVALGQKVLRTPGALKSSHVIQGLSLTFRVLKLSEDEIAVYNAALIHTPDSEQLYCKIFMAAARSKLYKEQHSAAVALNKLLKQDRYLWWVVTSLLMQAKSAQDGSVKQLQLTLAERMAEKALNEGRLTNTEELRVYLEVLELQGNHAAMVSALSTSGPLAEKIANDPDLVTQWIGLLIKIGDFTKAYEVAEIALEARDNWADYKLYVEAAIAQMDDSESPVQAASANFDKWAAQRGRARGAILAGVELATKLHEAGHAKPTDETADVVGERIWSYVEQFMTKAICYSDIMQYFISHVKSATALGQTSSAIDFHTKHLEQRLHDARAVATAAECGEDAAQSWVTLERIRYLIQALADDVDPQRWVADIGAMLSFGLDSVEAERKLAACSDMTLIACQRIILASFLAYPDPAQRSSLLSSLFKAVCVLEAGIKLNDDQFLLKLYAIRLYLYLSCYDRARVLYDTLNIKNIQFDTLGHLINGHGMSLGCFSVDLELCYDGVSFYDRSDARVPQELESAYGKGTYSNITDFTMFQDNLVHSVQRECTHRCALRGEAFEHGTSKDILEQWKEADVVSIEHTDETIAALHDNRDVGVMGLQTPVDMAKWNLEIMTRQIPLPGSAWIQIFSMVPQIMHYIVCSEVDLLESKTKDLLVVIDEAGQSVSSHDLLLARGVYQVAILYLRALSGNEGFDSELATLSDMIIGALPQETSSSASNTLDLCDVALTTIRTASVATEVFTYAQSVRHALFAQRSPSANAVTFGLSQIRKTAMKMMGGLRTWTEKPARENIDALWLNAEDSLLAPVTAFLFNRRKSAVTLVTKSCAGSWLKSANNMAAHWKKCT</sequence>
<dbReference type="Proteomes" id="UP001140011">
    <property type="component" value="Unassembled WGS sequence"/>
</dbReference>
<dbReference type="Gene3D" id="1.25.40.1040">
    <property type="match status" value="1"/>
</dbReference>
<dbReference type="InterPro" id="IPR011990">
    <property type="entry name" value="TPR-like_helical_dom_sf"/>
</dbReference>
<dbReference type="Pfam" id="PF09797">
    <property type="entry name" value="NatB_MDM20"/>
    <property type="match status" value="1"/>
</dbReference>
<name>A0A9W8GT83_9FUNG</name>
<dbReference type="SUPFAM" id="SSF48452">
    <property type="entry name" value="TPR-like"/>
    <property type="match status" value="1"/>
</dbReference>
<accession>A0A9W8GT83</accession>
<dbReference type="AlphaFoldDB" id="A0A9W8GT83"/>
<comment type="caution">
    <text evidence="2">The sequence shown here is derived from an EMBL/GenBank/DDBJ whole genome shotgun (WGS) entry which is preliminary data.</text>
</comment>
<dbReference type="GO" id="GO:0031416">
    <property type="term" value="C:NatB complex"/>
    <property type="evidence" value="ECO:0007669"/>
    <property type="project" value="TreeGrafter"/>
</dbReference>
<keyword evidence="3" id="KW-1185">Reference proteome</keyword>
<organism evidence="2 3">
    <name type="scientific">Coemansia pectinata</name>
    <dbReference type="NCBI Taxonomy" id="1052879"/>
    <lineage>
        <taxon>Eukaryota</taxon>
        <taxon>Fungi</taxon>
        <taxon>Fungi incertae sedis</taxon>
        <taxon>Zoopagomycota</taxon>
        <taxon>Kickxellomycotina</taxon>
        <taxon>Kickxellomycetes</taxon>
        <taxon>Kickxellales</taxon>
        <taxon>Kickxellaceae</taxon>
        <taxon>Coemansia</taxon>
    </lineage>
</organism>
<protein>
    <submittedName>
        <fullName evidence="2">Mitochondrial distribution and morphology</fullName>
    </submittedName>
</protein>
<evidence type="ECO:0000313" key="3">
    <source>
        <dbReference type="Proteomes" id="UP001140011"/>
    </source>
</evidence>
<dbReference type="PANTHER" id="PTHR22767">
    <property type="entry name" value="N-TERMINAL ACETYLTRANSFERASE-RELATED"/>
    <property type="match status" value="1"/>
</dbReference>
<gene>
    <name evidence="2" type="primary">MDM20</name>
    <name evidence="2" type="ORF">GGI19_003912</name>
</gene>
<dbReference type="PANTHER" id="PTHR22767:SF3">
    <property type="entry name" value="N-ALPHA-ACETYLTRANSFERASE 25, NATB AUXILIARY SUBUNIT"/>
    <property type="match status" value="1"/>
</dbReference>
<proteinExistence type="inferred from homology"/>
<comment type="similarity">
    <text evidence="1">Belongs to the MDM20/NAA25 family.</text>
</comment>
<dbReference type="EMBL" id="JANBUH010000298">
    <property type="protein sequence ID" value="KAJ2752310.1"/>
    <property type="molecule type" value="Genomic_DNA"/>
</dbReference>
<reference evidence="2" key="1">
    <citation type="submission" date="2022-07" db="EMBL/GenBank/DDBJ databases">
        <title>Phylogenomic reconstructions and comparative analyses of Kickxellomycotina fungi.</title>
        <authorList>
            <person name="Reynolds N.K."/>
            <person name="Stajich J.E."/>
            <person name="Barry K."/>
            <person name="Grigoriev I.V."/>
            <person name="Crous P."/>
            <person name="Smith M.E."/>
        </authorList>
    </citation>
    <scope>NUCLEOTIDE SEQUENCE</scope>
    <source>
        <strain evidence="2">BCRC 34297</strain>
    </source>
</reference>
<evidence type="ECO:0000256" key="1">
    <source>
        <dbReference type="ARBA" id="ARBA00006298"/>
    </source>
</evidence>